<accession>A0A1F6NUI8</accession>
<evidence type="ECO:0000313" key="2">
    <source>
        <dbReference type="Proteomes" id="UP000177907"/>
    </source>
</evidence>
<sequence length="213" mass="24344">MYLKKMFGLDRGTQPQIKIGINHEEVDLDQLARLDSIANFAFDPSETDSTLLVEKRDQIAQYADDARLLIKFESGGLAVLSAGEIRRELEEDFVSTSRLHDNFFVVDDVNPDQKKAILEERRNKELLRYDNLPEKFAAEHGIGVLANEDVVVYLENIKYLAPPVQKTVAQYHQMFDLKSRRERYGQSGEDSLFALLEEWNYAGGIVFIGRSSL</sequence>
<proteinExistence type="predicted"/>
<dbReference type="Proteomes" id="UP000177907">
    <property type="component" value="Unassembled WGS sequence"/>
</dbReference>
<reference evidence="1 2" key="1">
    <citation type="journal article" date="2016" name="Nat. Commun.">
        <title>Thousands of microbial genomes shed light on interconnected biogeochemical processes in an aquifer system.</title>
        <authorList>
            <person name="Anantharaman K."/>
            <person name="Brown C.T."/>
            <person name="Hug L.A."/>
            <person name="Sharon I."/>
            <person name="Castelle C.J."/>
            <person name="Probst A.J."/>
            <person name="Thomas B.C."/>
            <person name="Singh A."/>
            <person name="Wilkins M.J."/>
            <person name="Karaoz U."/>
            <person name="Brodie E.L."/>
            <person name="Williams K.H."/>
            <person name="Hubbard S.S."/>
            <person name="Banfield J.F."/>
        </authorList>
    </citation>
    <scope>NUCLEOTIDE SEQUENCE [LARGE SCALE GENOMIC DNA]</scope>
</reference>
<organism evidence="1 2">
    <name type="scientific">Candidatus Magasanikbacteria bacterium RIFOXYC2_FULL_42_28</name>
    <dbReference type="NCBI Taxonomy" id="1798704"/>
    <lineage>
        <taxon>Bacteria</taxon>
        <taxon>Candidatus Magasanikiibacteriota</taxon>
    </lineage>
</organism>
<dbReference type="AlphaFoldDB" id="A0A1F6NUI8"/>
<evidence type="ECO:0000313" key="1">
    <source>
        <dbReference type="EMBL" id="OGH87585.1"/>
    </source>
</evidence>
<dbReference type="EMBL" id="MFQZ01000010">
    <property type="protein sequence ID" value="OGH87585.1"/>
    <property type="molecule type" value="Genomic_DNA"/>
</dbReference>
<gene>
    <name evidence="1" type="ORF">A3J93_03615</name>
</gene>
<comment type="caution">
    <text evidence="1">The sequence shown here is derived from an EMBL/GenBank/DDBJ whole genome shotgun (WGS) entry which is preliminary data.</text>
</comment>
<name>A0A1F6NUI8_9BACT</name>
<protein>
    <submittedName>
        <fullName evidence="1">Uncharacterized protein</fullName>
    </submittedName>
</protein>
<dbReference type="STRING" id="1798704.A3J93_03615"/>